<proteinExistence type="predicted"/>
<comment type="caution">
    <text evidence="2">The sequence shown here is derived from an EMBL/GenBank/DDBJ whole genome shotgun (WGS) entry which is preliminary data.</text>
</comment>
<feature type="region of interest" description="Disordered" evidence="1">
    <location>
        <begin position="522"/>
        <end position="541"/>
    </location>
</feature>
<keyword evidence="3" id="KW-1185">Reference proteome</keyword>
<name>A0ABQ9XKR2_9EUKA</name>
<gene>
    <name evidence="2" type="ORF">BLNAU_13077</name>
</gene>
<feature type="compositionally biased region" description="Acidic residues" evidence="1">
    <location>
        <begin position="362"/>
        <end position="374"/>
    </location>
</feature>
<dbReference type="EMBL" id="JARBJD010000110">
    <property type="protein sequence ID" value="KAK2951977.1"/>
    <property type="molecule type" value="Genomic_DNA"/>
</dbReference>
<evidence type="ECO:0000313" key="2">
    <source>
        <dbReference type="EMBL" id="KAK2951977.1"/>
    </source>
</evidence>
<dbReference type="Proteomes" id="UP001281761">
    <property type="component" value="Unassembled WGS sequence"/>
</dbReference>
<evidence type="ECO:0000313" key="3">
    <source>
        <dbReference type="Proteomes" id="UP001281761"/>
    </source>
</evidence>
<feature type="region of interest" description="Disordered" evidence="1">
    <location>
        <begin position="1"/>
        <end position="21"/>
    </location>
</feature>
<reference evidence="2 3" key="1">
    <citation type="journal article" date="2022" name="bioRxiv">
        <title>Genomics of Preaxostyla Flagellates Illuminates Evolutionary Transitions and the Path Towards Mitochondrial Loss.</title>
        <authorList>
            <person name="Novak L.V.F."/>
            <person name="Treitli S.C."/>
            <person name="Pyrih J."/>
            <person name="Halakuc P."/>
            <person name="Pipaliya S.V."/>
            <person name="Vacek V."/>
            <person name="Brzon O."/>
            <person name="Soukal P."/>
            <person name="Eme L."/>
            <person name="Dacks J.B."/>
            <person name="Karnkowska A."/>
            <person name="Elias M."/>
            <person name="Hampl V."/>
        </authorList>
    </citation>
    <scope>NUCLEOTIDE SEQUENCE [LARGE SCALE GENOMIC DNA]</scope>
    <source>
        <strain evidence="2">NAU3</strain>
        <tissue evidence="2">Gut</tissue>
    </source>
</reference>
<sequence>MMEPGEQENLSSAAAVDEQQPQNRDSNMVFVLFEMVSKSTTPIRLFLPLNKSLTIADAKHQFNGWFACQYTEKYAQTIKWISISSLYSNDEEPKNLTEDDDRREIGSLIQTGHPPDMPGLPSLLKISFSSEVEEEPQFARYTQAPDFQDNNPPAPLKEVFPKIARNVLTAIDSSFGPLSQTKFPNYNLRPSEIMPLDKSKFMVKTLNSLRNTENLETDIKDILFRSSSYSLISHILFNAQMFAQNCTRSPAPPMVHIVTGSPGIGKSALRFPIITMALSLDAKVCNFVLFILVLNPKQMNPSEQYVLLSSPNRIRWNKVTSRKGLATIPYVMYVVPGYTLAEVTNMLNSIPNNNPESKSESESESEFESESESESVGEVLMKAVRIRGFTPRAIQYYIQKGMNSAEEDKSKKKTIVEGDIFGQSISHELIVLDCPQADPHNYTMAYASQDAWNDIKKAWTEQLLAHYNFYFDSQDAPPPVITDLPDPNKAALFQQLSNRQIRMGAQFSKLMVNNKRITLSDTKLPSFPPTPARSAVNTSGSCNSHHTFLPDMTLFECSERNEFKADLWGDYFKNPMKDTSFMRGPAVLRNGKFVFENKGTSTPIETGGSGQRNDDHLPDDKLHYFTFHLIPLGERNAGFDSILLFFRVNTDNTIHSLSVHFLQSTIGKEHGISLIGANLMNTWLFLLMDVYKLNANQIYPHFMFVVSERVFEHFVPKQIDNILYFIPEENITIAALSDKTGIPLNEIEIEEEDLLILDTGKRLPRNDDTMCVRCGFCGKVLGDFFCRHRCEFAVRGESNLTFHKRILNPAERHTLFVETPGEKAAQLESIKTFLDDDDPTFVYTRKTLQERDDSNKAQQANSLSETNAIGIRIEYLETKEIPNMRKSGVKLTLILMNVTMVKPPQDVSESTPTPPIQAIPPALSTPDQKLDASTTTNAISAQTNTVNTLRKRLLTDSFDNANAEPEKLLSMAIAFCDKEPLPYPCWLYRTPLYAPSHKATNSDTQSSQSIPGTEIREMYLFEQGSVPMAPLSNRPTTAQNASDGKVVALEEKNRQKNIHRTLNTHLNPSPFLNADLAGVQPTGRVSEQKKGTTYKASTILDWINGSWIEFQKIGNVYYGKAVSHTPYEALEFEDPSEHLNRSGEYLGQMMLPFEHVGELRERIQRSLPNLHPFVIIDLTDVEREAHAPMMKFLLVVQQELELFWQVLSQMRTSVTEFVRPPDHIVQEIHSILHETWNLLVSIGLLLPSFFRLCDFLLSKIAIVRIRLDSFQENHEISFQTLSEHFTHLNDLNDILAWDHLLKWKGKLHTVAPSSNNEIRPQQKELVVLDEAVRGPVFQKGQIDEDQIFFLFENKDTLLHRAWTLFSFFGPLVMTLHLRLALRPRALSLYTAPLEGEERREDDILLAMRHVCTIICFVTYHTSELFLRMNDSTYHEKKKRADECLRTMSELLEYLPEDFNNMYFTMEQLKDEIKPDPFRTLNRIRSNIQAQSGKNAIDEETPKDHQ</sequence>
<accession>A0ABQ9XKR2</accession>
<evidence type="ECO:0000256" key="1">
    <source>
        <dbReference type="SAM" id="MobiDB-lite"/>
    </source>
</evidence>
<organism evidence="2 3">
    <name type="scientific">Blattamonas nauphoetae</name>
    <dbReference type="NCBI Taxonomy" id="2049346"/>
    <lineage>
        <taxon>Eukaryota</taxon>
        <taxon>Metamonada</taxon>
        <taxon>Preaxostyla</taxon>
        <taxon>Oxymonadida</taxon>
        <taxon>Blattamonas</taxon>
    </lineage>
</organism>
<protein>
    <submittedName>
        <fullName evidence="2">Uncharacterized protein</fullName>
    </submittedName>
</protein>
<feature type="region of interest" description="Disordered" evidence="1">
    <location>
        <begin position="351"/>
        <end position="374"/>
    </location>
</feature>